<evidence type="ECO:0000313" key="3">
    <source>
        <dbReference type="Proteomes" id="UP000694257"/>
    </source>
</evidence>
<accession>A0ABX8S0B3</accession>
<proteinExistence type="predicted"/>
<gene>
    <name evidence="2" type="ORF">KV110_13915</name>
</gene>
<protein>
    <recommendedName>
        <fullName evidence="4">Secreted protein</fullName>
    </recommendedName>
</protein>
<dbReference type="Proteomes" id="UP000694257">
    <property type="component" value="Chromosome"/>
</dbReference>
<evidence type="ECO:0000256" key="1">
    <source>
        <dbReference type="SAM" id="MobiDB-lite"/>
    </source>
</evidence>
<keyword evidence="3" id="KW-1185">Reference proteome</keyword>
<feature type="region of interest" description="Disordered" evidence="1">
    <location>
        <begin position="1"/>
        <end position="25"/>
    </location>
</feature>
<sequence>MLIVETDSLAQDAPQKRRSSITPPRATGLRRGVAVSVAAIAALGLLGVATGRATAAPAVDCLWAGTGHAQGATVVAGGWEFTCGTDQRGAPLWRRGTVVDAPSNVANPGSRTQPAGNFSAGAQQPGTEYNDYCVGTQLVDGSEQVYQVVSDAAGVLQWKAAGPISQWTFAPGTGPVPTTRSASLCLPDQVIWPQS</sequence>
<reference evidence="2 3" key="1">
    <citation type="submission" date="2021-07" db="EMBL/GenBank/DDBJ databases">
        <title>Whole Genome Sequence of Nocardia Iowensis.</title>
        <authorList>
            <person name="Lamm A."/>
            <person name="Collins-Fairclough A.M."/>
            <person name="Bunk B."/>
            <person name="Sproer C."/>
        </authorList>
    </citation>
    <scope>NUCLEOTIDE SEQUENCE [LARGE SCALE GENOMIC DNA]</scope>
    <source>
        <strain evidence="2 3">NRRL 5646</strain>
    </source>
</reference>
<evidence type="ECO:0008006" key="4">
    <source>
        <dbReference type="Google" id="ProtNLM"/>
    </source>
</evidence>
<organism evidence="2 3">
    <name type="scientific">Nocardia iowensis</name>
    <dbReference type="NCBI Taxonomy" id="204891"/>
    <lineage>
        <taxon>Bacteria</taxon>
        <taxon>Bacillati</taxon>
        <taxon>Actinomycetota</taxon>
        <taxon>Actinomycetes</taxon>
        <taxon>Mycobacteriales</taxon>
        <taxon>Nocardiaceae</taxon>
        <taxon>Nocardia</taxon>
    </lineage>
</organism>
<evidence type="ECO:0000313" key="2">
    <source>
        <dbReference type="EMBL" id="QXN94055.1"/>
    </source>
</evidence>
<dbReference type="EMBL" id="CP078145">
    <property type="protein sequence ID" value="QXN94055.1"/>
    <property type="molecule type" value="Genomic_DNA"/>
</dbReference>
<name>A0ABX8S0B3_NOCIO</name>
<dbReference type="RefSeq" id="WP_218476478.1">
    <property type="nucleotide sequence ID" value="NZ_BAABJN010000018.1"/>
</dbReference>